<protein>
    <submittedName>
        <fullName evidence="1">Peptidase M3 family protein</fullName>
    </submittedName>
</protein>
<comment type="caution">
    <text evidence="1">The sequence shown here is derived from an EMBL/GenBank/DDBJ whole genome shotgun (WGS) entry which is preliminary data.</text>
</comment>
<accession>W7DT15</accession>
<reference evidence="1 2" key="1">
    <citation type="submission" date="2012-12" db="EMBL/GenBank/DDBJ databases">
        <title>Novel taxa of Listeriaceae from agricultural environments in the United States.</title>
        <authorList>
            <person name="den Bakker H.C."/>
            <person name="Allred A."/>
            <person name="Warchocki S."/>
            <person name="Wright E.M."/>
            <person name="Burrell A."/>
            <person name="Nightingale K.K."/>
            <person name="Kephart D."/>
            <person name="Wiedmann M."/>
        </authorList>
    </citation>
    <scope>NUCLEOTIDE SEQUENCE [LARGE SCALE GENOMIC DNA]</scope>
    <source>
        <strain evidence="1 2">FSL S10-1203</strain>
    </source>
</reference>
<proteinExistence type="predicted"/>
<dbReference type="EMBL" id="AODM01000032">
    <property type="protein sequence ID" value="EUJ56010.1"/>
    <property type="molecule type" value="Genomic_DNA"/>
</dbReference>
<dbReference type="Proteomes" id="UP000019241">
    <property type="component" value="Unassembled WGS sequence"/>
</dbReference>
<evidence type="ECO:0000313" key="2">
    <source>
        <dbReference type="Proteomes" id="UP000019241"/>
    </source>
</evidence>
<gene>
    <name evidence="1" type="ORF">MCOL2_09261</name>
</gene>
<dbReference type="Gene3D" id="1.10.1370.30">
    <property type="match status" value="1"/>
</dbReference>
<dbReference type="AlphaFoldDB" id="W7DT15"/>
<organism evidence="1 2">
    <name type="scientific">Listeria fleischmannii FSL S10-1203</name>
    <dbReference type="NCBI Taxonomy" id="1265822"/>
    <lineage>
        <taxon>Bacteria</taxon>
        <taxon>Bacillati</taxon>
        <taxon>Bacillota</taxon>
        <taxon>Bacilli</taxon>
        <taxon>Bacillales</taxon>
        <taxon>Listeriaceae</taxon>
        <taxon>Listeria</taxon>
    </lineage>
</organism>
<evidence type="ECO:0000313" key="1">
    <source>
        <dbReference type="EMBL" id="EUJ56010.1"/>
    </source>
</evidence>
<name>W7DT15_9LIST</name>
<sequence>HFAEHAFQNRWIEAEDRDNKRPGGFFFLH</sequence>
<feature type="non-terminal residue" evidence="1">
    <location>
        <position position="1"/>
    </location>
</feature>